<dbReference type="EMBL" id="BRYB01003746">
    <property type="protein sequence ID" value="GMI19946.1"/>
    <property type="molecule type" value="Genomic_DNA"/>
</dbReference>
<name>A0ABQ6M5L6_9STRA</name>
<protein>
    <recommendedName>
        <fullName evidence="3">Pectin acetylesterase</fullName>
    </recommendedName>
</protein>
<dbReference type="InterPro" id="IPR004963">
    <property type="entry name" value="PAE/NOTUM"/>
</dbReference>
<gene>
    <name evidence="1" type="ORF">TeGR_g13303</name>
</gene>
<reference evidence="1 2" key="1">
    <citation type="journal article" date="2023" name="Commun. Biol.">
        <title>Genome analysis of Parmales, the sister group of diatoms, reveals the evolutionary specialization of diatoms from phago-mixotrophs to photoautotrophs.</title>
        <authorList>
            <person name="Ban H."/>
            <person name="Sato S."/>
            <person name="Yoshikawa S."/>
            <person name="Yamada K."/>
            <person name="Nakamura Y."/>
            <person name="Ichinomiya M."/>
            <person name="Sato N."/>
            <person name="Blanc-Mathieu R."/>
            <person name="Endo H."/>
            <person name="Kuwata A."/>
            <person name="Ogata H."/>
        </authorList>
    </citation>
    <scope>NUCLEOTIDE SEQUENCE [LARGE SCALE GENOMIC DNA]</scope>
</reference>
<keyword evidence="2" id="KW-1185">Reference proteome</keyword>
<organism evidence="1 2">
    <name type="scientific">Tetraparma gracilis</name>
    <dbReference type="NCBI Taxonomy" id="2962635"/>
    <lineage>
        <taxon>Eukaryota</taxon>
        <taxon>Sar</taxon>
        <taxon>Stramenopiles</taxon>
        <taxon>Ochrophyta</taxon>
        <taxon>Bolidophyceae</taxon>
        <taxon>Parmales</taxon>
        <taxon>Triparmaceae</taxon>
        <taxon>Tetraparma</taxon>
    </lineage>
</organism>
<evidence type="ECO:0008006" key="3">
    <source>
        <dbReference type="Google" id="ProtNLM"/>
    </source>
</evidence>
<dbReference type="PANTHER" id="PTHR21562">
    <property type="entry name" value="NOTUM-RELATED"/>
    <property type="match status" value="1"/>
</dbReference>
<dbReference type="Proteomes" id="UP001165060">
    <property type="component" value="Unassembled WGS sequence"/>
</dbReference>
<sequence>MLAALFVILGCASALSPLASDADKEAAAIKLLKPFASSDLASPVMVMEESSSSASDSSTKTLVQTAIPGDPMCLDGSPFYIYFRPASDPENADKFAMYLEGGGLCVEREDCHQRAKSALGSSTYWGSGNLSKENNILSTDASNPFHSWNHVFMRYCSGDTWTGTQTLETGPGRYDLYFNGHEQVKHALSYLEDNHDLGVSSSSQFILSGESAGGIGTNTNCDYVAERYPGMDVRCSPQAGLFFPAGTVAEWAKRLDITFADMNSIASWYLSRMFSSFHDATCIEAAKAAGHQEELCWDSGYVSQHIESPLLIAQNMWDELQIDDILCFEGDSEHFSCPDEFLRTFRNNTVESLSDLVNANPERVGAWIPSCFEHVTDTCLVKDKKTLVQGKSYLDVMTQWMKDGSLGLYVDDCTGDEGDEDVKPCNEYCKMC</sequence>
<evidence type="ECO:0000313" key="1">
    <source>
        <dbReference type="EMBL" id="GMI19946.1"/>
    </source>
</evidence>
<accession>A0ABQ6M5L6</accession>
<evidence type="ECO:0000313" key="2">
    <source>
        <dbReference type="Proteomes" id="UP001165060"/>
    </source>
</evidence>
<comment type="caution">
    <text evidence="1">The sequence shown here is derived from an EMBL/GenBank/DDBJ whole genome shotgun (WGS) entry which is preliminary data.</text>
</comment>
<proteinExistence type="predicted"/>
<dbReference type="Pfam" id="PF03283">
    <property type="entry name" value="PAE"/>
    <property type="match status" value="1"/>
</dbReference>